<sequence>MESRHAPLSVRSARHTGRCGRQFRRQGPAPKRPAGRLGRQLTHLFGRRTRTV</sequence>
<name>A0A1C6FT67_9FIRM</name>
<evidence type="ECO:0000313" key="2">
    <source>
        <dbReference type="EMBL" id="SCJ36171.1"/>
    </source>
</evidence>
<accession>A0A1C6FT67</accession>
<protein>
    <submittedName>
        <fullName evidence="2">Uncharacterized protein</fullName>
    </submittedName>
</protein>
<proteinExistence type="predicted"/>
<feature type="region of interest" description="Disordered" evidence="1">
    <location>
        <begin position="1"/>
        <end position="40"/>
    </location>
</feature>
<gene>
    <name evidence="2" type="ORF">SAMEA3545359_00102</name>
</gene>
<reference evidence="2" key="1">
    <citation type="submission" date="2015-09" db="EMBL/GenBank/DDBJ databases">
        <authorList>
            <consortium name="Pathogen Informatics"/>
        </authorList>
    </citation>
    <scope>NUCLEOTIDE SEQUENCE</scope>
    <source>
        <strain evidence="2">2789STDY5834896</strain>
    </source>
</reference>
<evidence type="ECO:0000256" key="1">
    <source>
        <dbReference type="SAM" id="MobiDB-lite"/>
    </source>
</evidence>
<dbReference type="EMBL" id="FMHG01000001">
    <property type="protein sequence ID" value="SCJ36171.1"/>
    <property type="molecule type" value="Genomic_DNA"/>
</dbReference>
<feature type="compositionally biased region" description="Basic residues" evidence="1">
    <location>
        <begin position="12"/>
        <end position="24"/>
    </location>
</feature>
<dbReference type="AlphaFoldDB" id="A0A1C6FT67"/>
<organism evidence="2">
    <name type="scientific">uncultured Anaerotruncus sp</name>
    <dbReference type="NCBI Taxonomy" id="905011"/>
    <lineage>
        <taxon>Bacteria</taxon>
        <taxon>Bacillati</taxon>
        <taxon>Bacillota</taxon>
        <taxon>Clostridia</taxon>
        <taxon>Eubacteriales</taxon>
        <taxon>Oscillospiraceae</taxon>
        <taxon>Anaerotruncus</taxon>
        <taxon>environmental samples</taxon>
    </lineage>
</organism>